<feature type="coiled-coil region" evidence="7">
    <location>
        <begin position="261"/>
        <end position="288"/>
    </location>
</feature>
<dbReference type="HAMAP" id="MF_00378">
    <property type="entry name" value="Exonuc_7_L"/>
    <property type="match status" value="1"/>
</dbReference>
<comment type="similarity">
    <text evidence="5 6">Belongs to the XseA family.</text>
</comment>
<dbReference type="NCBIfam" id="TIGR00237">
    <property type="entry name" value="xseA"/>
    <property type="match status" value="1"/>
</dbReference>
<keyword evidence="4 5" id="KW-0269">Exonuclease</keyword>
<dbReference type="GO" id="GO:0008855">
    <property type="term" value="F:exodeoxyribonuclease VII activity"/>
    <property type="evidence" value="ECO:0007669"/>
    <property type="project" value="UniProtKB-UniRule"/>
</dbReference>
<evidence type="ECO:0000256" key="1">
    <source>
        <dbReference type="ARBA" id="ARBA00022490"/>
    </source>
</evidence>
<evidence type="ECO:0000313" key="11">
    <source>
        <dbReference type="Proteomes" id="UP000177300"/>
    </source>
</evidence>
<evidence type="ECO:0000256" key="5">
    <source>
        <dbReference type="HAMAP-Rule" id="MF_00378"/>
    </source>
</evidence>
<keyword evidence="7" id="KW-0175">Coiled coil</keyword>
<dbReference type="InterPro" id="IPR025824">
    <property type="entry name" value="OB-fold_nuc-bd_dom"/>
</dbReference>
<protein>
    <recommendedName>
        <fullName evidence="5">Exodeoxyribonuclease 7 large subunit</fullName>
        <ecNumber evidence="5">3.1.11.6</ecNumber>
    </recommendedName>
    <alternativeName>
        <fullName evidence="5">Exodeoxyribonuclease VII large subunit</fullName>
        <shortName evidence="5">Exonuclease VII large subunit</shortName>
    </alternativeName>
</protein>
<comment type="catalytic activity">
    <reaction evidence="5 6">
        <text>Exonucleolytic cleavage in either 5'- to 3'- or 3'- to 5'-direction to yield nucleoside 5'-phosphates.</text>
        <dbReference type="EC" id="3.1.11.6"/>
    </reaction>
</comment>
<proteinExistence type="inferred from homology"/>
<keyword evidence="1 5" id="KW-0963">Cytoplasm</keyword>
<evidence type="ECO:0000256" key="7">
    <source>
        <dbReference type="SAM" id="Coils"/>
    </source>
</evidence>
<accession>A0A1F5ID45</accession>
<dbReference type="Proteomes" id="UP000177300">
    <property type="component" value="Unassembled WGS sequence"/>
</dbReference>
<dbReference type="Pfam" id="PF02601">
    <property type="entry name" value="Exonuc_VII_L"/>
    <property type="match status" value="1"/>
</dbReference>
<dbReference type="EC" id="3.1.11.6" evidence="5"/>
<feature type="domain" description="OB-fold nucleic acid binding" evidence="9">
    <location>
        <begin position="10"/>
        <end position="104"/>
    </location>
</feature>
<comment type="caution">
    <text evidence="10">The sequence shown here is derived from an EMBL/GenBank/DDBJ whole genome shotgun (WGS) entry which is preliminary data.</text>
</comment>
<dbReference type="AlphaFoldDB" id="A0A1F5ID45"/>
<evidence type="ECO:0000256" key="2">
    <source>
        <dbReference type="ARBA" id="ARBA00022722"/>
    </source>
</evidence>
<dbReference type="CDD" id="cd04489">
    <property type="entry name" value="ExoVII_LU_OBF"/>
    <property type="match status" value="1"/>
</dbReference>
<dbReference type="PANTHER" id="PTHR30008:SF0">
    <property type="entry name" value="EXODEOXYRIBONUCLEASE 7 LARGE SUBUNIT"/>
    <property type="match status" value="1"/>
</dbReference>
<evidence type="ECO:0000259" key="8">
    <source>
        <dbReference type="Pfam" id="PF02601"/>
    </source>
</evidence>
<dbReference type="Pfam" id="PF13742">
    <property type="entry name" value="tRNA_anti_2"/>
    <property type="match status" value="1"/>
</dbReference>
<comment type="subunit">
    <text evidence="5">Heterooligomer composed of large and small subunits.</text>
</comment>
<organism evidence="10 11">
    <name type="scientific">Candidatus Curtissbacteria bacterium RIFCSPLOWO2_12_FULL_38_9</name>
    <dbReference type="NCBI Taxonomy" id="1797735"/>
    <lineage>
        <taxon>Bacteria</taxon>
        <taxon>Candidatus Curtissiibacteriota</taxon>
    </lineage>
</organism>
<reference evidence="10 11" key="1">
    <citation type="journal article" date="2016" name="Nat. Commun.">
        <title>Thousands of microbial genomes shed light on interconnected biogeochemical processes in an aquifer system.</title>
        <authorList>
            <person name="Anantharaman K."/>
            <person name="Brown C.T."/>
            <person name="Hug L.A."/>
            <person name="Sharon I."/>
            <person name="Castelle C.J."/>
            <person name="Probst A.J."/>
            <person name="Thomas B.C."/>
            <person name="Singh A."/>
            <person name="Wilkins M.J."/>
            <person name="Karaoz U."/>
            <person name="Brodie E.L."/>
            <person name="Williams K.H."/>
            <person name="Hubbard S.S."/>
            <person name="Banfield J.F."/>
        </authorList>
    </citation>
    <scope>NUCLEOTIDE SEQUENCE [LARGE SCALE GENOMIC DNA]</scope>
</reference>
<dbReference type="InterPro" id="IPR003753">
    <property type="entry name" value="Exonuc_VII_L"/>
</dbReference>
<keyword evidence="3 5" id="KW-0378">Hydrolase</keyword>
<dbReference type="GO" id="GO:0006308">
    <property type="term" value="P:DNA catabolic process"/>
    <property type="evidence" value="ECO:0007669"/>
    <property type="project" value="UniProtKB-UniRule"/>
</dbReference>
<gene>
    <name evidence="5" type="primary">xseA</name>
    <name evidence="10" type="ORF">A3G14_04470</name>
</gene>
<keyword evidence="2 5" id="KW-0540">Nuclease</keyword>
<dbReference type="PANTHER" id="PTHR30008">
    <property type="entry name" value="EXODEOXYRIBONUCLEASE 7 LARGE SUBUNIT"/>
    <property type="match status" value="1"/>
</dbReference>
<dbReference type="GO" id="GO:0003676">
    <property type="term" value="F:nucleic acid binding"/>
    <property type="evidence" value="ECO:0007669"/>
    <property type="project" value="InterPro"/>
</dbReference>
<evidence type="ECO:0000259" key="9">
    <source>
        <dbReference type="Pfam" id="PF13742"/>
    </source>
</evidence>
<dbReference type="InterPro" id="IPR020579">
    <property type="entry name" value="Exonuc_VII_lsu_C"/>
</dbReference>
<feature type="domain" description="Exonuclease VII large subunit C-terminal" evidence="8">
    <location>
        <begin position="128"/>
        <end position="416"/>
    </location>
</feature>
<dbReference type="GO" id="GO:0005737">
    <property type="term" value="C:cytoplasm"/>
    <property type="evidence" value="ECO:0007669"/>
    <property type="project" value="UniProtKB-SubCell"/>
</dbReference>
<dbReference type="GO" id="GO:0009318">
    <property type="term" value="C:exodeoxyribonuclease VII complex"/>
    <property type="evidence" value="ECO:0007669"/>
    <property type="project" value="UniProtKB-UniRule"/>
</dbReference>
<name>A0A1F5ID45_9BACT</name>
<evidence type="ECO:0000256" key="6">
    <source>
        <dbReference type="RuleBase" id="RU004355"/>
    </source>
</evidence>
<comment type="subcellular location">
    <subcellularLocation>
        <location evidence="5 6">Cytoplasm</location>
    </subcellularLocation>
</comment>
<dbReference type="EMBL" id="MFBY01000003">
    <property type="protein sequence ID" value="OGE14265.1"/>
    <property type="molecule type" value="Genomic_DNA"/>
</dbReference>
<evidence type="ECO:0000256" key="3">
    <source>
        <dbReference type="ARBA" id="ARBA00022801"/>
    </source>
</evidence>
<evidence type="ECO:0000256" key="4">
    <source>
        <dbReference type="ARBA" id="ARBA00022839"/>
    </source>
</evidence>
<evidence type="ECO:0000313" key="10">
    <source>
        <dbReference type="EMBL" id="OGE14265.1"/>
    </source>
</evidence>
<comment type="function">
    <text evidence="5">Bidirectionally degrades single-stranded DNA into large acid-insoluble oligonucleotides, which are then degraded further into small acid-soluble oligonucleotides.</text>
</comment>
<sequence>MRIIEGKNVFSVTEVNSIARKTLEQINFWVEGELSSFKDYNPKYRYLYFDLKDPQTGFKLPCILDPEIYLSENYQFEDGVKVLALGTLTLWEKEAKLQMHVLKMKDFGEGFLLAEFEKLKEKLQKKGYFDEKNKKELPDYPTSVAVISSRLSDALQDFKKHSHERFPALKLTLYDVKVQGLESAQQIRKALTTADKEKFDAIVLVRGGGSVEDLASFNDEKLASAIFNASTPVIVGVGHEKDVTIASLTADVAASTPTDAAKILTENYVKLEQKLSDLKLRVQKAMRSILWNKSQELDFIYQKLISSKDKFIYLPQNLILLRKSLLTTVSGFLEKSEHKLNRYKNSLLVNWKSQKLRNQGFLDSYLDKLMLVSPKNVLSRGYSIVTNSQGNVVKDAAIVDIGEKVKVKLARGRISTKIIKKSN</sequence>